<name>A0AAN9KUM5_CANGL</name>
<dbReference type="AlphaFoldDB" id="A0AAN9KUM5"/>
<organism evidence="1 2">
    <name type="scientific">Canavalia gladiata</name>
    <name type="common">Sword bean</name>
    <name type="synonym">Dolichos gladiatus</name>
    <dbReference type="NCBI Taxonomy" id="3824"/>
    <lineage>
        <taxon>Eukaryota</taxon>
        <taxon>Viridiplantae</taxon>
        <taxon>Streptophyta</taxon>
        <taxon>Embryophyta</taxon>
        <taxon>Tracheophyta</taxon>
        <taxon>Spermatophyta</taxon>
        <taxon>Magnoliopsida</taxon>
        <taxon>eudicotyledons</taxon>
        <taxon>Gunneridae</taxon>
        <taxon>Pentapetalae</taxon>
        <taxon>rosids</taxon>
        <taxon>fabids</taxon>
        <taxon>Fabales</taxon>
        <taxon>Fabaceae</taxon>
        <taxon>Papilionoideae</taxon>
        <taxon>50 kb inversion clade</taxon>
        <taxon>NPAAA clade</taxon>
        <taxon>indigoferoid/millettioid clade</taxon>
        <taxon>Phaseoleae</taxon>
        <taxon>Canavalia</taxon>
    </lineage>
</organism>
<keyword evidence="2" id="KW-1185">Reference proteome</keyword>
<sequence>MLVLSLFSAYGYNFYIRLRCHSVTVFPGCGRYWNKCTPALAIAADRILGQPSAIVKMGLQVDLASDSRTDRQCTQTNSRKGLSNFSTHVLDLAYTLKSKAQDAIPSTYTCMAWVMAHRLGVENVGLVALTRTDGPFSHLGNMEPWASPCSNEYTDSVPMQPCMHMNLCVLKVKGTWFESCMQQFVCFFGLPATLQSKGALVGHTKVEQDTLQMGH</sequence>
<proteinExistence type="predicted"/>
<reference evidence="1 2" key="1">
    <citation type="submission" date="2024-01" db="EMBL/GenBank/DDBJ databases">
        <title>The genomes of 5 underutilized Papilionoideae crops provide insights into root nodulation and disease resistanc.</title>
        <authorList>
            <person name="Jiang F."/>
        </authorList>
    </citation>
    <scope>NUCLEOTIDE SEQUENCE [LARGE SCALE GENOMIC DNA]</scope>
    <source>
        <strain evidence="1">LVBAO_FW01</strain>
        <tissue evidence="1">Leaves</tissue>
    </source>
</reference>
<comment type="caution">
    <text evidence="1">The sequence shown here is derived from an EMBL/GenBank/DDBJ whole genome shotgun (WGS) entry which is preliminary data.</text>
</comment>
<evidence type="ECO:0000313" key="1">
    <source>
        <dbReference type="EMBL" id="KAK7324190.1"/>
    </source>
</evidence>
<accession>A0AAN9KUM5</accession>
<gene>
    <name evidence="1" type="ORF">VNO77_27716</name>
</gene>
<evidence type="ECO:0000313" key="2">
    <source>
        <dbReference type="Proteomes" id="UP001367508"/>
    </source>
</evidence>
<protein>
    <submittedName>
        <fullName evidence="1">Uncharacterized protein</fullName>
    </submittedName>
</protein>
<dbReference type="Proteomes" id="UP001367508">
    <property type="component" value="Unassembled WGS sequence"/>
</dbReference>
<dbReference type="EMBL" id="JAYMYQ010000006">
    <property type="protein sequence ID" value="KAK7324190.1"/>
    <property type="molecule type" value="Genomic_DNA"/>
</dbReference>